<evidence type="ECO:0000256" key="1">
    <source>
        <dbReference type="SAM" id="MobiDB-lite"/>
    </source>
</evidence>
<feature type="compositionally biased region" description="Acidic residues" evidence="1">
    <location>
        <begin position="116"/>
        <end position="131"/>
    </location>
</feature>
<organism evidence="2 3">
    <name type="scientific">Seminavis robusta</name>
    <dbReference type="NCBI Taxonomy" id="568900"/>
    <lineage>
        <taxon>Eukaryota</taxon>
        <taxon>Sar</taxon>
        <taxon>Stramenopiles</taxon>
        <taxon>Ochrophyta</taxon>
        <taxon>Bacillariophyta</taxon>
        <taxon>Bacillariophyceae</taxon>
        <taxon>Bacillariophycidae</taxon>
        <taxon>Naviculales</taxon>
        <taxon>Naviculaceae</taxon>
        <taxon>Seminavis</taxon>
    </lineage>
</organism>
<dbReference type="EMBL" id="CAICTM010003394">
    <property type="protein sequence ID" value="CAB9531287.1"/>
    <property type="molecule type" value="Genomic_DNA"/>
</dbReference>
<feature type="region of interest" description="Disordered" evidence="1">
    <location>
        <begin position="113"/>
        <end position="144"/>
    </location>
</feature>
<protein>
    <submittedName>
        <fullName evidence="2">Uncharacterized protein</fullName>
    </submittedName>
</protein>
<evidence type="ECO:0000313" key="2">
    <source>
        <dbReference type="EMBL" id="CAB9531287.1"/>
    </source>
</evidence>
<name>A0A9N8F253_9STRA</name>
<comment type="caution">
    <text evidence="2">The sequence shown here is derived from an EMBL/GenBank/DDBJ whole genome shotgun (WGS) entry which is preliminary data.</text>
</comment>
<sequence length="194" mass="22167">MLIKYGWNGHRLFLNPDEEAYPDHEDLMNFKILKLAMPHPSRDPEMFSEVCKAFNYDEDTYRVVFDKHLATFNIVTDIENPLGLPYSTDEEEEHTPAAAMEELQQRNLNKETDFTSAEDSEEDFNSEDDIDSPSPAKKPAAKKAAVKRSGQYDFLSQVEDDFDCDSSFDSRVAVQQLVTSPVAKKIKRSASPEY</sequence>
<evidence type="ECO:0000313" key="3">
    <source>
        <dbReference type="Proteomes" id="UP001153069"/>
    </source>
</evidence>
<proteinExistence type="predicted"/>
<dbReference type="Proteomes" id="UP001153069">
    <property type="component" value="Unassembled WGS sequence"/>
</dbReference>
<reference evidence="2" key="1">
    <citation type="submission" date="2020-06" db="EMBL/GenBank/DDBJ databases">
        <authorList>
            <consortium name="Plant Systems Biology data submission"/>
        </authorList>
    </citation>
    <scope>NUCLEOTIDE SEQUENCE</scope>
    <source>
        <strain evidence="2">D6</strain>
    </source>
</reference>
<keyword evidence="3" id="KW-1185">Reference proteome</keyword>
<accession>A0A9N8F253</accession>
<dbReference type="AlphaFoldDB" id="A0A9N8F253"/>
<gene>
    <name evidence="2" type="ORF">SEMRO_3396_G347550.1</name>
</gene>